<reference evidence="1 2" key="1">
    <citation type="journal article" date="2018" name="Int. J. Syst. Evol. Microbiol.">
        <title>Lactobacillus bambusae sp. nov., isolated from a traditional fermented Ma-bamboo shoots of Taiwan.</title>
        <authorList>
            <person name="Wang L.-T."/>
        </authorList>
    </citation>
    <scope>NUCLEOTIDE SEQUENCE [LARGE SCALE GENOMIC DNA]</scope>
    <source>
        <strain evidence="1 2">BS-W1</strain>
    </source>
</reference>
<protein>
    <submittedName>
        <fullName evidence="1">PadR family transcriptional regulator</fullName>
    </submittedName>
</protein>
<dbReference type="OrthoDB" id="2374094at2"/>
<comment type="caution">
    <text evidence="1">The sequence shown here is derived from an EMBL/GenBank/DDBJ whole genome shotgun (WGS) entry which is preliminary data.</text>
</comment>
<evidence type="ECO:0000313" key="1">
    <source>
        <dbReference type="EMBL" id="PWF99653.1"/>
    </source>
</evidence>
<dbReference type="RefSeq" id="WP_109250754.1">
    <property type="nucleotide sequence ID" value="NZ_QCXQ01000005.1"/>
</dbReference>
<gene>
    <name evidence="1" type="ORF">DCM90_07505</name>
</gene>
<name>A0A2V1MX54_9LACO</name>
<dbReference type="Proteomes" id="UP000245080">
    <property type="component" value="Unassembled WGS sequence"/>
</dbReference>
<proteinExistence type="predicted"/>
<organism evidence="1 2">
    <name type="scientific">Levilactobacillus bambusae</name>
    <dbReference type="NCBI Taxonomy" id="2024736"/>
    <lineage>
        <taxon>Bacteria</taxon>
        <taxon>Bacillati</taxon>
        <taxon>Bacillota</taxon>
        <taxon>Bacilli</taxon>
        <taxon>Lactobacillales</taxon>
        <taxon>Lactobacillaceae</taxon>
        <taxon>Levilactobacillus</taxon>
    </lineage>
</organism>
<dbReference type="Gene3D" id="1.10.10.10">
    <property type="entry name" value="Winged helix-like DNA-binding domain superfamily/Winged helix DNA-binding domain"/>
    <property type="match status" value="1"/>
</dbReference>
<sequence>MYEIVILGELLENNKSGYKLGLILNNILGPGRKISNGTLHPLLVRLGKEGDLTWQVDPKSTRGKKNAQITPQGAEHFQALMREPVPENARRDETYRFKIAELRQVDPEVQLQILQDFRSVTQSEYDAYAEHREHVLKLPNKPADEIAWTATSFDLYLNIATTKLTWIDNQIHQLTMKGSH</sequence>
<evidence type="ECO:0000313" key="2">
    <source>
        <dbReference type="Proteomes" id="UP000245080"/>
    </source>
</evidence>
<dbReference type="AlphaFoldDB" id="A0A2V1MX54"/>
<dbReference type="InterPro" id="IPR036390">
    <property type="entry name" value="WH_DNA-bd_sf"/>
</dbReference>
<dbReference type="SUPFAM" id="SSF46785">
    <property type="entry name" value="Winged helix' DNA-binding domain"/>
    <property type="match status" value="1"/>
</dbReference>
<accession>A0A2V1MX54</accession>
<dbReference type="InterPro" id="IPR036388">
    <property type="entry name" value="WH-like_DNA-bd_sf"/>
</dbReference>
<keyword evidence="2" id="KW-1185">Reference proteome</keyword>
<dbReference type="EMBL" id="QCXQ01000005">
    <property type="protein sequence ID" value="PWF99653.1"/>
    <property type="molecule type" value="Genomic_DNA"/>
</dbReference>